<dbReference type="GO" id="GO:0008289">
    <property type="term" value="F:lipid binding"/>
    <property type="evidence" value="ECO:0007669"/>
    <property type="project" value="UniProtKB-UniRule"/>
</dbReference>
<organism evidence="14 15">
    <name type="scientific">Alteromonas australica</name>
    <dbReference type="NCBI Taxonomy" id="589873"/>
    <lineage>
        <taxon>Bacteria</taxon>
        <taxon>Pseudomonadati</taxon>
        <taxon>Pseudomonadota</taxon>
        <taxon>Gammaproteobacteria</taxon>
        <taxon>Alteromonadales</taxon>
        <taxon>Alteromonadaceae</taxon>
        <taxon>Alteromonas/Salinimonas group</taxon>
        <taxon>Alteromonas</taxon>
    </lineage>
</organism>
<comment type="subunit">
    <text evidence="3 12">Homodimer.</text>
</comment>
<evidence type="ECO:0000313" key="15">
    <source>
        <dbReference type="Proteomes" id="UP000056090"/>
    </source>
</evidence>
<evidence type="ECO:0000256" key="7">
    <source>
        <dbReference type="ARBA" id="ARBA00023139"/>
    </source>
</evidence>
<dbReference type="InterPro" id="IPR022272">
    <property type="entry name" value="Lipocalin_CS"/>
</dbReference>
<dbReference type="CDD" id="cd19438">
    <property type="entry name" value="lipocalin_Blc-like"/>
    <property type="match status" value="1"/>
</dbReference>
<dbReference type="FunFam" id="2.40.128.20:FF:000002">
    <property type="entry name" value="Outer membrane lipoprotein Blc"/>
    <property type="match status" value="1"/>
</dbReference>
<dbReference type="PROSITE" id="PS00213">
    <property type="entry name" value="LIPOCALIN"/>
    <property type="match status" value="1"/>
</dbReference>
<dbReference type="InterPro" id="IPR000566">
    <property type="entry name" value="Lipocln_cytosolic_FA-bd_dom"/>
</dbReference>
<evidence type="ECO:0000256" key="3">
    <source>
        <dbReference type="ARBA" id="ARBA00011738"/>
    </source>
</evidence>
<dbReference type="PRINTS" id="PR01171">
    <property type="entry name" value="BCTLIPOCALIN"/>
</dbReference>
<dbReference type="PANTHER" id="PTHR10612:SF34">
    <property type="entry name" value="APOLIPOPROTEIN D"/>
    <property type="match status" value="1"/>
</dbReference>
<keyword evidence="15" id="KW-1185">Reference proteome</keyword>
<protein>
    <recommendedName>
        <fullName evidence="11 12">Outer membrane lipoprotein Blc</fullName>
    </recommendedName>
</protein>
<comment type="function">
    <text evidence="10 12">Involved in the storage or transport of lipids necessary for membrane maintenance under stressful conditions. Displays a binding preference for lysophospholipids.</text>
</comment>
<reference evidence="14 15" key="1">
    <citation type="submission" date="2014-06" db="EMBL/GenBank/DDBJ databases">
        <title>Genomes of Alteromonas australica, a world apart.</title>
        <authorList>
            <person name="Gonzaga A."/>
            <person name="Lopez-Perez M."/>
            <person name="Rodriguez-Valera F."/>
        </authorList>
    </citation>
    <scope>NUCLEOTIDE SEQUENCE [LARGE SCALE GENOMIC DNA]</scope>
    <source>
        <strain evidence="14 15">H 17</strain>
    </source>
</reference>
<keyword evidence="5 12" id="KW-0446">Lipid-binding</keyword>
<evidence type="ECO:0000256" key="12">
    <source>
        <dbReference type="PIRNR" id="PIRNR036893"/>
    </source>
</evidence>
<dbReference type="PROSITE" id="PS51257">
    <property type="entry name" value="PROKAR_LIPOPROTEIN"/>
    <property type="match status" value="1"/>
</dbReference>
<gene>
    <name evidence="14" type="ORF">EP13_17330</name>
</gene>
<sequence>MMKIALSVKAALLAIVGMAIAGCTSTPDNVTPVKGFELNRYLGTWYEIARYDHSFEEGLSHVTAQYSMRDDGGVKVINRGYSAQEGTWDEAEGKAYFVGEPSIAHLKVSFFGPFYASYVVMKLDKENYQYALVTGPDRDYLWFLARSKTISDETRDALLSFANQKGYDTDKLIWVDHDPANAN</sequence>
<evidence type="ECO:0000256" key="4">
    <source>
        <dbReference type="ARBA" id="ARBA00022729"/>
    </source>
</evidence>
<comment type="similarity">
    <text evidence="2 12">Belongs to the calycin superfamily. Lipocalin family.</text>
</comment>
<dbReference type="AlphaFoldDB" id="A0A075P5X9"/>
<feature type="domain" description="Lipocalin/cytosolic fatty-acid binding" evidence="13">
    <location>
        <begin position="37"/>
        <end position="176"/>
    </location>
</feature>
<dbReference type="InterPro" id="IPR047202">
    <property type="entry name" value="Lipocalin_Blc-like_dom"/>
</dbReference>
<evidence type="ECO:0000256" key="9">
    <source>
        <dbReference type="ARBA" id="ARBA00023288"/>
    </source>
</evidence>
<dbReference type="PANTHER" id="PTHR10612">
    <property type="entry name" value="APOLIPOPROTEIN D"/>
    <property type="match status" value="1"/>
</dbReference>
<dbReference type="InterPro" id="IPR012674">
    <property type="entry name" value="Calycin"/>
</dbReference>
<dbReference type="Proteomes" id="UP000056090">
    <property type="component" value="Chromosome"/>
</dbReference>
<dbReference type="eggNOG" id="COG3040">
    <property type="taxonomic scope" value="Bacteria"/>
</dbReference>
<keyword evidence="6 12" id="KW-0472">Membrane</keyword>
<dbReference type="GO" id="GO:0009279">
    <property type="term" value="C:cell outer membrane"/>
    <property type="evidence" value="ECO:0007669"/>
    <property type="project" value="UniProtKB-SubCell"/>
</dbReference>
<dbReference type="PIRSF" id="PIRSF036893">
    <property type="entry name" value="Lipocalin_ApoD"/>
    <property type="match status" value="1"/>
</dbReference>
<evidence type="ECO:0000256" key="11">
    <source>
        <dbReference type="ARBA" id="ARBA00071217"/>
    </source>
</evidence>
<dbReference type="Pfam" id="PF08212">
    <property type="entry name" value="Lipocalin_2"/>
    <property type="match status" value="1"/>
</dbReference>
<evidence type="ECO:0000256" key="2">
    <source>
        <dbReference type="ARBA" id="ARBA00006889"/>
    </source>
</evidence>
<evidence type="ECO:0000256" key="8">
    <source>
        <dbReference type="ARBA" id="ARBA00023237"/>
    </source>
</evidence>
<dbReference type="InterPro" id="IPR022271">
    <property type="entry name" value="Lipocalin_ApoD"/>
</dbReference>
<keyword evidence="7" id="KW-0564">Palmitate</keyword>
<comment type="subcellular location">
    <subcellularLocation>
        <location evidence="1">Cell outer membrane</location>
        <topology evidence="1">Lipid-anchor</topology>
    </subcellularLocation>
</comment>
<keyword evidence="8 12" id="KW-0998">Cell outer membrane</keyword>
<accession>A0A075P5X9</accession>
<dbReference type="KEGG" id="aal:EP13_17330"/>
<evidence type="ECO:0000259" key="13">
    <source>
        <dbReference type="Pfam" id="PF08212"/>
    </source>
</evidence>
<dbReference type="GO" id="GO:0006950">
    <property type="term" value="P:response to stress"/>
    <property type="evidence" value="ECO:0007669"/>
    <property type="project" value="UniProtKB-ARBA"/>
</dbReference>
<evidence type="ECO:0000256" key="1">
    <source>
        <dbReference type="ARBA" id="ARBA00004459"/>
    </source>
</evidence>
<keyword evidence="4 12" id="KW-0732">Signal</keyword>
<evidence type="ECO:0000256" key="10">
    <source>
        <dbReference type="ARBA" id="ARBA00057024"/>
    </source>
</evidence>
<evidence type="ECO:0000256" key="5">
    <source>
        <dbReference type="ARBA" id="ARBA00023121"/>
    </source>
</evidence>
<dbReference type="InterPro" id="IPR002446">
    <property type="entry name" value="Lipocalin_bac"/>
</dbReference>
<name>A0A075P5X9_9ALTE</name>
<feature type="chain" id="PRO_5013436865" description="Outer membrane lipoprotein Blc" evidence="12">
    <location>
        <begin position="22"/>
        <end position="183"/>
    </location>
</feature>
<keyword evidence="9 12" id="KW-0449">Lipoprotein</keyword>
<evidence type="ECO:0000313" key="14">
    <source>
        <dbReference type="EMBL" id="AIG00301.1"/>
    </source>
</evidence>
<dbReference type="SUPFAM" id="SSF50814">
    <property type="entry name" value="Lipocalins"/>
    <property type="match status" value="1"/>
</dbReference>
<dbReference type="EMBL" id="CP008849">
    <property type="protein sequence ID" value="AIG00301.1"/>
    <property type="molecule type" value="Genomic_DNA"/>
</dbReference>
<feature type="signal peptide" evidence="12">
    <location>
        <begin position="1"/>
        <end position="21"/>
    </location>
</feature>
<evidence type="ECO:0000256" key="6">
    <source>
        <dbReference type="ARBA" id="ARBA00023136"/>
    </source>
</evidence>
<dbReference type="Gene3D" id="2.40.128.20">
    <property type="match status" value="1"/>
</dbReference>
<proteinExistence type="inferred from homology"/>